<evidence type="ECO:0000256" key="1">
    <source>
        <dbReference type="SAM" id="Coils"/>
    </source>
</evidence>
<keyword evidence="1" id="KW-0175">Coiled coil</keyword>
<evidence type="ECO:0000313" key="5">
    <source>
        <dbReference type="Proteomes" id="UP001385951"/>
    </source>
</evidence>
<feature type="region of interest" description="Disordered" evidence="2">
    <location>
        <begin position="873"/>
        <end position="893"/>
    </location>
</feature>
<name>A0AAW0G3Q9_9APHY</name>
<dbReference type="InterPro" id="IPR001849">
    <property type="entry name" value="PH_domain"/>
</dbReference>
<dbReference type="Proteomes" id="UP001385951">
    <property type="component" value="Unassembled WGS sequence"/>
</dbReference>
<evidence type="ECO:0000313" key="4">
    <source>
        <dbReference type="EMBL" id="KAK7686992.1"/>
    </source>
</evidence>
<dbReference type="SUPFAM" id="SSF50729">
    <property type="entry name" value="PH domain-like"/>
    <property type="match status" value="1"/>
</dbReference>
<reference evidence="4 5" key="1">
    <citation type="submission" date="2022-09" db="EMBL/GenBank/DDBJ databases">
        <authorList>
            <person name="Palmer J.M."/>
        </authorList>
    </citation>
    <scope>NUCLEOTIDE SEQUENCE [LARGE SCALE GENOMIC DNA]</scope>
    <source>
        <strain evidence="4 5">DSM 7382</strain>
    </source>
</reference>
<feature type="region of interest" description="Disordered" evidence="2">
    <location>
        <begin position="423"/>
        <end position="453"/>
    </location>
</feature>
<comment type="caution">
    <text evidence="4">The sequence shown here is derived from an EMBL/GenBank/DDBJ whole genome shotgun (WGS) entry which is preliminary data.</text>
</comment>
<feature type="compositionally biased region" description="Polar residues" evidence="2">
    <location>
        <begin position="14"/>
        <end position="25"/>
    </location>
</feature>
<organism evidence="4 5">
    <name type="scientific">Cerrena zonata</name>
    <dbReference type="NCBI Taxonomy" id="2478898"/>
    <lineage>
        <taxon>Eukaryota</taxon>
        <taxon>Fungi</taxon>
        <taxon>Dikarya</taxon>
        <taxon>Basidiomycota</taxon>
        <taxon>Agaricomycotina</taxon>
        <taxon>Agaricomycetes</taxon>
        <taxon>Polyporales</taxon>
        <taxon>Cerrenaceae</taxon>
        <taxon>Cerrena</taxon>
    </lineage>
</organism>
<dbReference type="EMBL" id="JASBNA010000014">
    <property type="protein sequence ID" value="KAK7686992.1"/>
    <property type="molecule type" value="Genomic_DNA"/>
</dbReference>
<evidence type="ECO:0000256" key="2">
    <source>
        <dbReference type="SAM" id="MobiDB-lite"/>
    </source>
</evidence>
<feature type="compositionally biased region" description="Low complexity" evidence="2">
    <location>
        <begin position="125"/>
        <end position="140"/>
    </location>
</feature>
<feature type="compositionally biased region" description="Basic and acidic residues" evidence="2">
    <location>
        <begin position="113"/>
        <end position="124"/>
    </location>
</feature>
<gene>
    <name evidence="4" type="ORF">QCA50_009491</name>
</gene>
<protein>
    <recommendedName>
        <fullName evidence="3">PH domain-containing protein</fullName>
    </recommendedName>
</protein>
<feature type="compositionally biased region" description="Low complexity" evidence="2">
    <location>
        <begin position="487"/>
        <end position="501"/>
    </location>
</feature>
<dbReference type="AlphaFoldDB" id="A0AAW0G3Q9"/>
<sequence length="1083" mass="119461">MNSYGSVHAVQPMTRASTAQESDQVLTPRDAFGYSQAPRSHQKESNSYRHETYQRGDDNDMYRSDSRPPSTKRTGYAQETLDSEIEINPLGPYFSLPKDPTAEQTPLSRKRTTKDLITRYETMDSSRASSRRSSLASSRATPTRLESPAQKPRKGKSPIRQSFRNLLSVFGKKPKAPVREDYYTHTNPTTSRNFTNVQPALLRQVSPIDTARANSSTADIIPTTAVICNTPNSLHSGALLYLCRDATPGSFPVWTSCTAVLHPSHILVTWHSSHGNPSTSMVTLAHCTDVKSLALTDLEDTERSLLPSDATITELKTFELQFEGRAREKFAANSVKERAAWVNAIWDAILQAQERKSYFSSATDDKPAPIFTPEEPKSLPPAPAEFYTPPSSQPTVQTVSVRRDLPALPALVSPVRISLYDAPVSRTNSPHSTLQTPSPARNQSPSIRNLDQRSVVKQRLAQIERTYSEESSQTRLTTPKFRGSYMRTSSPLTPTSSRGGPIMSRQGTTESATGESIIESYANVGRHQSVSKSSARIMTTPCRRVQSGDSASSSQAPLREDLFSPASKYSTDEKTQPFGVSSRLHTISGLPMQESRPPLIYNLGGVLAQTVASRESKPLPTPDLEDRLANLQQDVELLTSSRTEASVAKSDGQTEQALRSIQTTVKGIEGQGTINGQDLTMIRSHVGTILSELRTHAANRHDQAPSVGLTEIEGVSQKLEDLRTALSSQLPELMKKVEMLGTISDVSTSGKGPVVMRNVTPDSASSDNPAVDLAPVEEKLTQLLSLYQTLQTASPGEQGPNEETKNQMEEILELLKTEQAQRATQVEQQTDSVRYLNELNTWLEAFVNHGTSQIDTVVSGVHQLCKELGPVTELQNLTPEGEEGGEPREHSSSLLSDIRRFLIKNQDREESTAVLQASVNGLVAAVQEDLRRNAEARNQLTTESIVGLIERQRQDQERMLRSLQSELANEIRGQRLRFVDAMKEATAINVQIHVEEFKKELTKEVLLMTQEVGRLQRERQTLESQIADLFAFYAKQKQSTGEPAISSAPGFSIPTQRQKVPRALPSMRRRPLPTPSPGPSGRG</sequence>
<dbReference type="SMART" id="SM00233">
    <property type="entry name" value="PH"/>
    <property type="match status" value="1"/>
</dbReference>
<feature type="region of interest" description="Disordered" evidence="2">
    <location>
        <begin position="1"/>
        <end position="161"/>
    </location>
</feature>
<evidence type="ECO:0000259" key="3">
    <source>
        <dbReference type="PROSITE" id="PS50003"/>
    </source>
</evidence>
<feature type="region of interest" description="Disordered" evidence="2">
    <location>
        <begin position="466"/>
        <end position="512"/>
    </location>
</feature>
<accession>A0AAW0G3Q9</accession>
<feature type="compositionally biased region" description="Polar residues" evidence="2">
    <location>
        <begin position="425"/>
        <end position="449"/>
    </location>
</feature>
<feature type="compositionally biased region" description="Basic and acidic residues" evidence="2">
    <location>
        <begin position="41"/>
        <end position="66"/>
    </location>
</feature>
<feature type="compositionally biased region" description="Pro residues" evidence="2">
    <location>
        <begin position="1072"/>
        <end position="1083"/>
    </location>
</feature>
<keyword evidence="5" id="KW-1185">Reference proteome</keyword>
<dbReference type="PROSITE" id="PS50003">
    <property type="entry name" value="PH_DOMAIN"/>
    <property type="match status" value="1"/>
</dbReference>
<feature type="domain" description="PH" evidence="3">
    <location>
        <begin position="232"/>
        <end position="350"/>
    </location>
</feature>
<feature type="region of interest" description="Disordered" evidence="2">
    <location>
        <begin position="543"/>
        <end position="577"/>
    </location>
</feature>
<feature type="compositionally biased region" description="Polar residues" evidence="2">
    <location>
        <begin position="547"/>
        <end position="556"/>
    </location>
</feature>
<feature type="coiled-coil region" evidence="1">
    <location>
        <begin position="998"/>
        <end position="1025"/>
    </location>
</feature>
<feature type="region of interest" description="Disordered" evidence="2">
    <location>
        <begin position="1041"/>
        <end position="1083"/>
    </location>
</feature>
<proteinExistence type="predicted"/>